<name>A0A8S5NJ93_9CAUD</name>
<reference evidence="1" key="1">
    <citation type="journal article" date="2021" name="Proc. Natl. Acad. Sci. U.S.A.">
        <title>A Catalog of Tens of Thousands of Viruses from Human Metagenomes Reveals Hidden Associations with Chronic Diseases.</title>
        <authorList>
            <person name="Tisza M.J."/>
            <person name="Buck C.B."/>
        </authorList>
    </citation>
    <scope>NUCLEOTIDE SEQUENCE</scope>
    <source>
        <strain evidence="1">CttFh17</strain>
    </source>
</reference>
<sequence length="115" mass="13935">MTLQENVNKSLMLSKVEQMHDFRCWARKLPAFHFDKEWDVKIIPPFAGAIIRFVIDYKGKHVSVYFDAYSELGWMYDNDEQPIPYFEYYDGVDTHRYYLDESEQMMNDIRNFLNN</sequence>
<dbReference type="EMBL" id="BK015176">
    <property type="protein sequence ID" value="DAD94452.1"/>
    <property type="molecule type" value="Genomic_DNA"/>
</dbReference>
<accession>A0A8S5NJ93</accession>
<organism evidence="1">
    <name type="scientific">Siphoviridae sp. cttFh17</name>
    <dbReference type="NCBI Taxonomy" id="2826491"/>
    <lineage>
        <taxon>Viruses</taxon>
        <taxon>Duplodnaviria</taxon>
        <taxon>Heunggongvirae</taxon>
        <taxon>Uroviricota</taxon>
        <taxon>Caudoviricetes</taxon>
    </lineage>
</organism>
<protein>
    <submittedName>
        <fullName evidence="1">Uncharacterized protein</fullName>
    </submittedName>
</protein>
<evidence type="ECO:0000313" key="1">
    <source>
        <dbReference type="EMBL" id="DAD94452.1"/>
    </source>
</evidence>
<proteinExistence type="predicted"/>